<name>A0A8D0D4L0_SANLU</name>
<keyword evidence="2" id="KW-1185">Reference proteome</keyword>
<proteinExistence type="predicted"/>
<evidence type="ECO:0000313" key="2">
    <source>
        <dbReference type="Proteomes" id="UP000694568"/>
    </source>
</evidence>
<reference evidence="1" key="2">
    <citation type="submission" date="2025-09" db="UniProtKB">
        <authorList>
            <consortium name="Ensembl"/>
        </authorList>
    </citation>
    <scope>IDENTIFICATION</scope>
</reference>
<protein>
    <submittedName>
        <fullName evidence="1">Uncharacterized protein</fullName>
    </submittedName>
</protein>
<dbReference type="AlphaFoldDB" id="A0A8D0D4L0"/>
<dbReference type="GeneTree" id="ENSGT00960000191653"/>
<dbReference type="Proteomes" id="UP000694568">
    <property type="component" value="Unplaced"/>
</dbReference>
<evidence type="ECO:0000313" key="1">
    <source>
        <dbReference type="Ensembl" id="ENSSLUP00000032949.1"/>
    </source>
</evidence>
<organism evidence="1 2">
    <name type="scientific">Sander lucioperca</name>
    <name type="common">Pike-perch</name>
    <name type="synonym">Perca lucioperca</name>
    <dbReference type="NCBI Taxonomy" id="283035"/>
    <lineage>
        <taxon>Eukaryota</taxon>
        <taxon>Metazoa</taxon>
        <taxon>Chordata</taxon>
        <taxon>Craniata</taxon>
        <taxon>Vertebrata</taxon>
        <taxon>Euteleostomi</taxon>
        <taxon>Actinopterygii</taxon>
        <taxon>Neopterygii</taxon>
        <taxon>Teleostei</taxon>
        <taxon>Neoteleostei</taxon>
        <taxon>Acanthomorphata</taxon>
        <taxon>Eupercaria</taxon>
        <taxon>Perciformes</taxon>
        <taxon>Percoidei</taxon>
        <taxon>Percidae</taxon>
        <taxon>Luciopercinae</taxon>
        <taxon>Sander</taxon>
    </lineage>
</organism>
<dbReference type="Ensembl" id="ENSSLUT00000033989.1">
    <property type="protein sequence ID" value="ENSSLUP00000032949.1"/>
    <property type="gene ID" value="ENSSLUG00000014708.1"/>
</dbReference>
<accession>A0A8D0D4L0</accession>
<sequence length="125" mass="14340">MKSRRGMQSRLTNLLILRTRQYYLFRCDIFMRRMCMRICYVQLLLPTNTTAAELFKSLDDYISGKLDWSFCVSICMDGAAAITGQLSGLTTRIKDFAPGCESTHSQRKQRNAGQPKKCHLVLTAY</sequence>
<reference evidence="1" key="1">
    <citation type="submission" date="2025-08" db="UniProtKB">
        <authorList>
            <consortium name="Ensembl"/>
        </authorList>
    </citation>
    <scope>IDENTIFICATION</scope>
</reference>